<dbReference type="Proteomes" id="UP000309138">
    <property type="component" value="Unassembled WGS sequence"/>
</dbReference>
<dbReference type="InterPro" id="IPR015422">
    <property type="entry name" value="PyrdxlP-dep_Trfase_small"/>
</dbReference>
<keyword evidence="2" id="KW-1185">Reference proteome</keyword>
<dbReference type="Gene3D" id="3.40.640.10">
    <property type="entry name" value="Type I PLP-dependent aspartate aminotransferase-like (Major domain)"/>
    <property type="match status" value="1"/>
</dbReference>
<organism evidence="1 2">
    <name type="scientific">Sphingomonas baiyangensis</name>
    <dbReference type="NCBI Taxonomy" id="2572576"/>
    <lineage>
        <taxon>Bacteria</taxon>
        <taxon>Pseudomonadati</taxon>
        <taxon>Pseudomonadota</taxon>
        <taxon>Alphaproteobacteria</taxon>
        <taxon>Sphingomonadales</taxon>
        <taxon>Sphingomonadaceae</taxon>
        <taxon>Sphingomonas</taxon>
    </lineage>
</organism>
<dbReference type="Gene3D" id="3.90.1150.10">
    <property type="entry name" value="Aspartate Aminotransferase, domain 1"/>
    <property type="match status" value="1"/>
</dbReference>
<name>A0A4V5PTY7_9SPHN</name>
<dbReference type="AlphaFoldDB" id="A0A4V5PTY7"/>
<dbReference type="InterPro" id="IPR015421">
    <property type="entry name" value="PyrdxlP-dep_Trfase_major"/>
</dbReference>
<reference evidence="1 2" key="1">
    <citation type="submission" date="2019-04" db="EMBL/GenBank/DDBJ databases">
        <authorList>
            <person name="Yang Y."/>
            <person name="Wei D."/>
        </authorList>
    </citation>
    <scope>NUCLEOTIDE SEQUENCE [LARGE SCALE GENOMIC DNA]</scope>
    <source>
        <strain evidence="1 2">L-1-4w-11</strain>
    </source>
</reference>
<dbReference type="SUPFAM" id="SSF53383">
    <property type="entry name" value="PLP-dependent transferases"/>
    <property type="match status" value="1"/>
</dbReference>
<gene>
    <name evidence="1" type="ORF">FBR43_11430</name>
</gene>
<proteinExistence type="predicted"/>
<keyword evidence="1" id="KW-0032">Aminotransferase</keyword>
<dbReference type="OrthoDB" id="5501089at2"/>
<keyword evidence="1" id="KW-0808">Transferase</keyword>
<dbReference type="InterPro" id="IPR015424">
    <property type="entry name" value="PyrdxlP-dep_Trfase"/>
</dbReference>
<dbReference type="EMBL" id="SWKR01000002">
    <property type="protein sequence ID" value="TKD51298.1"/>
    <property type="molecule type" value="Genomic_DNA"/>
</dbReference>
<dbReference type="RefSeq" id="WP_136943244.1">
    <property type="nucleotide sequence ID" value="NZ_SWKR01000002.1"/>
</dbReference>
<sequence length="378" mass="41114">MTSYKHLFQRSLAAAPERLNMVAHGHGLWPDASFLGHQAAWDDAARWGGAKWRRVLDEIWPAAQAHVAHELRLPDAASICFAGNTHDFLLRIASALPRRPLRILATDGEFASFERQARRWEEAGHAVIERVAFDDAEALVARARVGEHDLIVVSQVGYASGRACRAIEPLAALARPEGPWLLVDGYHAFMAVETDWSAIADRAFYTAGGYKYAMAGEGVALLHAPPGFAPEPVVTGWFATDADPPLPAPVAHHVDARRFMGATFDPAGLYRFVAVRDMLAREGLSTARISAHVAPLVAQLLAGIERTPLGDAELRNPPGEGHSNRFIALASPRAADWQAALLMQDIVTDVRGDVLRIGLGLYHDERDIDRFCAAAAAL</sequence>
<protein>
    <submittedName>
        <fullName evidence="1">Class V aminotransferase</fullName>
    </submittedName>
</protein>
<dbReference type="GO" id="GO:0008483">
    <property type="term" value="F:transaminase activity"/>
    <property type="evidence" value="ECO:0007669"/>
    <property type="project" value="UniProtKB-KW"/>
</dbReference>
<comment type="caution">
    <text evidence="1">The sequence shown here is derived from an EMBL/GenBank/DDBJ whole genome shotgun (WGS) entry which is preliminary data.</text>
</comment>
<accession>A0A4V5PTY7</accession>
<evidence type="ECO:0000313" key="1">
    <source>
        <dbReference type="EMBL" id="TKD51298.1"/>
    </source>
</evidence>
<evidence type="ECO:0000313" key="2">
    <source>
        <dbReference type="Proteomes" id="UP000309138"/>
    </source>
</evidence>